<comment type="caution">
    <text evidence="4">The sequence shown here is derived from an EMBL/GenBank/DDBJ whole genome shotgun (WGS) entry which is preliminary data.</text>
</comment>
<dbReference type="EMBL" id="LJNI01000013">
    <property type="protein sequence ID" value="KPJ74148.1"/>
    <property type="molecule type" value="Genomic_DNA"/>
</dbReference>
<evidence type="ECO:0000256" key="2">
    <source>
        <dbReference type="ARBA" id="ARBA00023239"/>
    </source>
</evidence>
<evidence type="ECO:0000256" key="1">
    <source>
        <dbReference type="ARBA" id="ARBA00022723"/>
    </source>
</evidence>
<dbReference type="GO" id="GO:0019323">
    <property type="term" value="P:pentose catabolic process"/>
    <property type="evidence" value="ECO:0007669"/>
    <property type="project" value="TreeGrafter"/>
</dbReference>
<evidence type="ECO:0000313" key="5">
    <source>
        <dbReference type="Proteomes" id="UP000051012"/>
    </source>
</evidence>
<accession>A0A0S7YHJ1</accession>
<dbReference type="InterPro" id="IPR050197">
    <property type="entry name" value="Aldolase_class_II_sugar_metab"/>
</dbReference>
<dbReference type="GO" id="GO:0046872">
    <property type="term" value="F:metal ion binding"/>
    <property type="evidence" value="ECO:0007669"/>
    <property type="project" value="UniProtKB-KW"/>
</dbReference>
<dbReference type="PANTHER" id="PTHR22789">
    <property type="entry name" value="FUCULOSE PHOSPHATE ALDOLASE"/>
    <property type="match status" value="1"/>
</dbReference>
<dbReference type="Proteomes" id="UP000051012">
    <property type="component" value="Unassembled WGS sequence"/>
</dbReference>
<gene>
    <name evidence="4" type="ORF">AMJ52_01690</name>
</gene>
<dbReference type="SMART" id="SM01007">
    <property type="entry name" value="Aldolase_II"/>
    <property type="match status" value="1"/>
</dbReference>
<dbReference type="GO" id="GO:0016832">
    <property type="term" value="F:aldehyde-lyase activity"/>
    <property type="evidence" value="ECO:0007669"/>
    <property type="project" value="TreeGrafter"/>
</dbReference>
<sequence length="187" mass="21020">MRQNTIVEDIINIGKVLYQKDFIYATNGNLSVRKGSTVYITSTGLCKGELKTKDILEVTLDGKVRKGEPSIELQMHLGIYKNRKDINAVILAHPFFTNLIGIQPGALNLSSLPNMEEHLKKIEFIPNIAPGSQELANAVVEAMKKSNIVVIHRYGTVTTGSDLLDARYKLERLEYLARFLVFKQIIF</sequence>
<organism evidence="4 5">
    <name type="scientific">candidate division TA06 bacterium DG_78</name>
    <dbReference type="NCBI Taxonomy" id="1703772"/>
    <lineage>
        <taxon>Bacteria</taxon>
        <taxon>Bacteria division TA06</taxon>
    </lineage>
</organism>
<dbReference type="AlphaFoldDB" id="A0A0S7YHJ1"/>
<protein>
    <recommendedName>
        <fullName evidence="3">Class II aldolase/adducin N-terminal domain-containing protein</fullName>
    </recommendedName>
</protein>
<dbReference type="Pfam" id="PF00596">
    <property type="entry name" value="Aldolase_II"/>
    <property type="match status" value="1"/>
</dbReference>
<dbReference type="PANTHER" id="PTHR22789:SF0">
    <property type="entry name" value="3-OXO-TETRONATE 4-PHOSPHATE DECARBOXYLASE-RELATED"/>
    <property type="match status" value="1"/>
</dbReference>
<keyword evidence="2" id="KW-0456">Lyase</keyword>
<proteinExistence type="predicted"/>
<dbReference type="Gene3D" id="3.40.225.10">
    <property type="entry name" value="Class II aldolase/adducin N-terminal domain"/>
    <property type="match status" value="1"/>
</dbReference>
<keyword evidence="1" id="KW-0479">Metal-binding</keyword>
<dbReference type="InterPro" id="IPR001303">
    <property type="entry name" value="Aldolase_II/adducin_N"/>
</dbReference>
<reference evidence="4 5" key="1">
    <citation type="journal article" date="2015" name="Microbiome">
        <title>Genomic resolution of linkages in carbon, nitrogen, and sulfur cycling among widespread estuary sediment bacteria.</title>
        <authorList>
            <person name="Baker B.J."/>
            <person name="Lazar C.S."/>
            <person name="Teske A.P."/>
            <person name="Dick G.J."/>
        </authorList>
    </citation>
    <scope>NUCLEOTIDE SEQUENCE [LARGE SCALE GENOMIC DNA]</scope>
    <source>
        <strain evidence="4">DG_78</strain>
    </source>
</reference>
<evidence type="ECO:0000259" key="3">
    <source>
        <dbReference type="SMART" id="SM01007"/>
    </source>
</evidence>
<name>A0A0S7YHJ1_UNCT6</name>
<dbReference type="SUPFAM" id="SSF53639">
    <property type="entry name" value="AraD/HMP-PK domain-like"/>
    <property type="match status" value="1"/>
</dbReference>
<evidence type="ECO:0000313" key="4">
    <source>
        <dbReference type="EMBL" id="KPJ74148.1"/>
    </source>
</evidence>
<dbReference type="InterPro" id="IPR036409">
    <property type="entry name" value="Aldolase_II/adducin_N_sf"/>
</dbReference>
<dbReference type="GO" id="GO:0005829">
    <property type="term" value="C:cytosol"/>
    <property type="evidence" value="ECO:0007669"/>
    <property type="project" value="TreeGrafter"/>
</dbReference>
<feature type="domain" description="Class II aldolase/adducin N-terminal" evidence="3">
    <location>
        <begin position="8"/>
        <end position="181"/>
    </location>
</feature>